<comment type="similarity">
    <text evidence="1">Belongs to the short-chain dehydrogenases/reductases (SDR) family.</text>
</comment>
<name>A0A437JBX5_9SPHN</name>
<dbReference type="Gene3D" id="3.40.50.720">
    <property type="entry name" value="NAD(P)-binding Rossmann-like Domain"/>
    <property type="match status" value="1"/>
</dbReference>
<dbReference type="EMBL" id="RZUL01000001">
    <property type="protein sequence ID" value="RVT43273.1"/>
    <property type="molecule type" value="Genomic_DNA"/>
</dbReference>
<dbReference type="Proteomes" id="UP000282977">
    <property type="component" value="Unassembled WGS sequence"/>
</dbReference>
<comment type="catalytic activity">
    <reaction evidence="3">
        <text>2,5-dichlorocyclohexa-2,5-dien-1,4-diol + NAD(+) = 2,5-dichlorohydroquinone + NADH + H(+)</text>
        <dbReference type="Rhea" id="RHEA:15741"/>
        <dbReference type="ChEBI" id="CHEBI:15378"/>
        <dbReference type="ChEBI" id="CHEBI:27545"/>
        <dbReference type="ChEBI" id="CHEBI:28975"/>
        <dbReference type="ChEBI" id="CHEBI:57540"/>
        <dbReference type="ChEBI" id="CHEBI:57945"/>
    </reaction>
</comment>
<evidence type="ECO:0000313" key="4">
    <source>
        <dbReference type="EMBL" id="RVT43273.1"/>
    </source>
</evidence>
<reference evidence="4 5" key="1">
    <citation type="submission" date="2019-01" db="EMBL/GenBank/DDBJ databases">
        <authorList>
            <person name="Chen W.-M."/>
        </authorList>
    </citation>
    <scope>NUCLEOTIDE SEQUENCE [LARGE SCALE GENOMIC DNA]</scope>
    <source>
        <strain evidence="4 5">TLA-22</strain>
    </source>
</reference>
<dbReference type="OrthoDB" id="9793325at2"/>
<dbReference type="Pfam" id="PF13561">
    <property type="entry name" value="adh_short_C2"/>
    <property type="match status" value="1"/>
</dbReference>
<protein>
    <submittedName>
        <fullName evidence="4">SDR family oxidoreductase</fullName>
    </submittedName>
</protein>
<comment type="caution">
    <text evidence="4">The sequence shown here is derived from an EMBL/GenBank/DDBJ whole genome shotgun (WGS) entry which is preliminary data.</text>
</comment>
<accession>A0A437JBX5</accession>
<dbReference type="FunFam" id="3.40.50.720:FF:000084">
    <property type="entry name" value="Short-chain dehydrogenase reductase"/>
    <property type="match status" value="1"/>
</dbReference>
<dbReference type="PRINTS" id="PR00081">
    <property type="entry name" value="GDHRDH"/>
</dbReference>
<keyword evidence="2" id="KW-0560">Oxidoreductase</keyword>
<dbReference type="AlphaFoldDB" id="A0A437JBX5"/>
<dbReference type="InterPro" id="IPR002347">
    <property type="entry name" value="SDR_fam"/>
</dbReference>
<dbReference type="PANTHER" id="PTHR43943">
    <property type="entry name" value="DEHYDROGENASE/REDUCTASE (SDR FAMILY) MEMBER 4"/>
    <property type="match status" value="1"/>
</dbReference>
<proteinExistence type="inferred from homology"/>
<dbReference type="RefSeq" id="WP_127688808.1">
    <property type="nucleotide sequence ID" value="NZ_RZUL01000001.1"/>
</dbReference>
<organism evidence="4 5">
    <name type="scientific">Sphingobium algorifonticola</name>
    <dbReference type="NCBI Taxonomy" id="2008318"/>
    <lineage>
        <taxon>Bacteria</taxon>
        <taxon>Pseudomonadati</taxon>
        <taxon>Pseudomonadota</taxon>
        <taxon>Alphaproteobacteria</taxon>
        <taxon>Sphingomonadales</taxon>
        <taxon>Sphingomonadaceae</taxon>
        <taxon>Sphingobium</taxon>
    </lineage>
</organism>
<gene>
    <name evidence="4" type="ORF">ENE74_01150</name>
</gene>
<dbReference type="SUPFAM" id="SSF51735">
    <property type="entry name" value="NAD(P)-binding Rossmann-fold domains"/>
    <property type="match status" value="1"/>
</dbReference>
<evidence type="ECO:0000256" key="2">
    <source>
        <dbReference type="ARBA" id="ARBA00023002"/>
    </source>
</evidence>
<evidence type="ECO:0000256" key="1">
    <source>
        <dbReference type="ARBA" id="ARBA00006484"/>
    </source>
</evidence>
<dbReference type="GO" id="GO:0016491">
    <property type="term" value="F:oxidoreductase activity"/>
    <property type="evidence" value="ECO:0007669"/>
    <property type="project" value="UniProtKB-KW"/>
</dbReference>
<keyword evidence="5" id="KW-1185">Reference proteome</keyword>
<dbReference type="PRINTS" id="PR00080">
    <property type="entry name" value="SDRFAMILY"/>
</dbReference>
<evidence type="ECO:0000313" key="5">
    <source>
        <dbReference type="Proteomes" id="UP000282977"/>
    </source>
</evidence>
<sequence>MDLGLSGRKAILVGASHGIGLATARVLAAEGVSIALCSRSQASVDKAVDMLKASGGTVIGGAVDVTDADAHAAWIGAAAEQLGGCDIFIPFTSANTGVDDEAGWRAVFDADVLPLVRGVQAALPYLQASDAGSIVTISSTAALEDFMGPGAYNALKAAVINYTAALSQKLAGEGIRANCVSPGPVEMEGRAWDQIKQAMPDFYTGILQQIPMGRMGSGEEIAKAIAFIASPACRYMTGANVVIDGGFTKRVQF</sequence>
<evidence type="ECO:0000256" key="3">
    <source>
        <dbReference type="ARBA" id="ARBA00051383"/>
    </source>
</evidence>
<dbReference type="InterPro" id="IPR036291">
    <property type="entry name" value="NAD(P)-bd_dom_sf"/>
</dbReference>
<dbReference type="PANTHER" id="PTHR43943:SF17">
    <property type="entry name" value="3-PHENYLPROPIONATE-DIHYDRODIOL_CINNAMIC ACID-DIHYDRODIOL DEHYDROGENASE"/>
    <property type="match status" value="1"/>
</dbReference>